<name>A0A9N9DAP8_FUNMO</name>
<protein>
    <submittedName>
        <fullName evidence="1">16928_t:CDS:1</fullName>
    </submittedName>
</protein>
<reference evidence="1" key="1">
    <citation type="submission" date="2021-06" db="EMBL/GenBank/DDBJ databases">
        <authorList>
            <person name="Kallberg Y."/>
            <person name="Tangrot J."/>
            <person name="Rosling A."/>
        </authorList>
    </citation>
    <scope>NUCLEOTIDE SEQUENCE</scope>
    <source>
        <strain evidence="1">87-6 pot B 2015</strain>
    </source>
</reference>
<dbReference type="Proteomes" id="UP000789375">
    <property type="component" value="Unassembled WGS sequence"/>
</dbReference>
<accession>A0A9N9DAP8</accession>
<dbReference type="EMBL" id="CAJVPP010003442">
    <property type="protein sequence ID" value="CAG8629413.1"/>
    <property type="molecule type" value="Genomic_DNA"/>
</dbReference>
<gene>
    <name evidence="1" type="ORF">FMOSSE_LOCUS10406</name>
</gene>
<evidence type="ECO:0000313" key="2">
    <source>
        <dbReference type="Proteomes" id="UP000789375"/>
    </source>
</evidence>
<dbReference type="AlphaFoldDB" id="A0A9N9DAP8"/>
<comment type="caution">
    <text evidence="1">The sequence shown here is derived from an EMBL/GenBank/DDBJ whole genome shotgun (WGS) entry which is preliminary data.</text>
</comment>
<feature type="non-terminal residue" evidence="1">
    <location>
        <position position="54"/>
    </location>
</feature>
<organism evidence="1 2">
    <name type="scientific">Funneliformis mosseae</name>
    <name type="common">Endomycorrhizal fungus</name>
    <name type="synonym">Glomus mosseae</name>
    <dbReference type="NCBI Taxonomy" id="27381"/>
    <lineage>
        <taxon>Eukaryota</taxon>
        <taxon>Fungi</taxon>
        <taxon>Fungi incertae sedis</taxon>
        <taxon>Mucoromycota</taxon>
        <taxon>Glomeromycotina</taxon>
        <taxon>Glomeromycetes</taxon>
        <taxon>Glomerales</taxon>
        <taxon>Glomeraceae</taxon>
        <taxon>Funneliformis</taxon>
    </lineage>
</organism>
<sequence length="54" mass="6682">MINLFFRLKIFNQSTRKIPDDEIDIKIEEGYDEFIKEYRSRYEWDNKENSGFIS</sequence>
<proteinExistence type="predicted"/>
<keyword evidence="2" id="KW-1185">Reference proteome</keyword>
<evidence type="ECO:0000313" key="1">
    <source>
        <dbReference type="EMBL" id="CAG8629413.1"/>
    </source>
</evidence>